<dbReference type="InterPro" id="IPR001781">
    <property type="entry name" value="Znf_LIM"/>
</dbReference>
<dbReference type="EMBL" id="HBJA01020891">
    <property type="protein sequence ID" value="CAE0795536.1"/>
    <property type="molecule type" value="Transcribed_RNA"/>
</dbReference>
<dbReference type="GO" id="GO:0003779">
    <property type="term" value="F:actin binding"/>
    <property type="evidence" value="ECO:0007669"/>
    <property type="project" value="TreeGrafter"/>
</dbReference>
<sequence length="290" mass="30339">MSSYRKCLQCKEVKDKDTHFTIEAWKCDVCLGGGGAAPASTPARDAAPAAPASGPAKPTQVSAPATTPAPAPKAPTAPTPAPAPKAPTAPTPTAPKPAPSSEPTTTVAASGGFVPPNCTKCGGQILGPALDAMGGKFHPECFTCCICGLPITEVDFAIVEGKQAHEACRPKPECVKCKQPIAGMILTALNAKWHETCFVCIKCEKPLAHQKFFIEEDDSGNEVPLCEKCTPKPEPCFSCGQPVDRGIVALDATWHPACFVCGHCKSALDGPFFPKDKIPYCSKECYLAAM</sequence>
<keyword evidence="2 4" id="KW-0862">Zinc</keyword>
<accession>A0A7S4CF70</accession>
<dbReference type="GO" id="GO:0046872">
    <property type="term" value="F:metal ion binding"/>
    <property type="evidence" value="ECO:0007669"/>
    <property type="project" value="UniProtKB-KW"/>
</dbReference>
<feature type="compositionally biased region" description="Pro residues" evidence="5">
    <location>
        <begin position="67"/>
        <end position="100"/>
    </location>
</feature>
<dbReference type="InterPro" id="IPR050604">
    <property type="entry name" value="PDZ-LIM_domain"/>
</dbReference>
<evidence type="ECO:0000256" key="1">
    <source>
        <dbReference type="ARBA" id="ARBA00022723"/>
    </source>
</evidence>
<dbReference type="AlphaFoldDB" id="A0A7S4CF70"/>
<dbReference type="SMART" id="SM00132">
    <property type="entry name" value="LIM"/>
    <property type="match status" value="3"/>
</dbReference>
<evidence type="ECO:0000256" key="4">
    <source>
        <dbReference type="PROSITE-ProRule" id="PRU00125"/>
    </source>
</evidence>
<reference evidence="7" key="1">
    <citation type="submission" date="2021-01" db="EMBL/GenBank/DDBJ databases">
        <authorList>
            <person name="Corre E."/>
            <person name="Pelletier E."/>
            <person name="Niang G."/>
            <person name="Scheremetjew M."/>
            <person name="Finn R."/>
            <person name="Kale V."/>
            <person name="Holt S."/>
            <person name="Cochrane G."/>
            <person name="Meng A."/>
            <person name="Brown T."/>
            <person name="Cohen L."/>
        </authorList>
    </citation>
    <scope>NUCLEOTIDE SEQUENCE</scope>
    <source>
        <strain evidence="7">CCMP1594</strain>
    </source>
</reference>
<name>A0A7S4CF70_9EUGL</name>
<dbReference type="GO" id="GO:0031941">
    <property type="term" value="C:filamentous actin"/>
    <property type="evidence" value="ECO:0007669"/>
    <property type="project" value="TreeGrafter"/>
</dbReference>
<dbReference type="SUPFAM" id="SSF57716">
    <property type="entry name" value="Glucocorticoid receptor-like (DNA-binding domain)"/>
    <property type="match status" value="3"/>
</dbReference>
<keyword evidence="3 4" id="KW-0440">LIM domain</keyword>
<evidence type="ECO:0000256" key="3">
    <source>
        <dbReference type="ARBA" id="ARBA00023038"/>
    </source>
</evidence>
<evidence type="ECO:0000256" key="5">
    <source>
        <dbReference type="SAM" id="MobiDB-lite"/>
    </source>
</evidence>
<dbReference type="PANTHER" id="PTHR24214">
    <property type="entry name" value="PDZ AND LIM DOMAIN PROTEIN ZASP"/>
    <property type="match status" value="1"/>
</dbReference>
<dbReference type="GO" id="GO:0005912">
    <property type="term" value="C:adherens junction"/>
    <property type="evidence" value="ECO:0007669"/>
    <property type="project" value="TreeGrafter"/>
</dbReference>
<dbReference type="PROSITE" id="PS50023">
    <property type="entry name" value="LIM_DOMAIN_2"/>
    <property type="match status" value="1"/>
</dbReference>
<feature type="region of interest" description="Disordered" evidence="5">
    <location>
        <begin position="36"/>
        <end position="107"/>
    </location>
</feature>
<dbReference type="PANTHER" id="PTHR24214:SF38">
    <property type="entry name" value="PDZ AND LIM DOMAIN PROTEIN ZASP-RELATED"/>
    <property type="match status" value="1"/>
</dbReference>
<proteinExistence type="predicted"/>
<evidence type="ECO:0000313" key="7">
    <source>
        <dbReference type="EMBL" id="CAE0795536.1"/>
    </source>
</evidence>
<dbReference type="GO" id="GO:0051371">
    <property type="term" value="F:muscle alpha-actinin binding"/>
    <property type="evidence" value="ECO:0007669"/>
    <property type="project" value="TreeGrafter"/>
</dbReference>
<keyword evidence="1 4" id="KW-0479">Metal-binding</keyword>
<dbReference type="Gene3D" id="2.10.110.10">
    <property type="entry name" value="Cysteine Rich Protein"/>
    <property type="match status" value="3"/>
</dbReference>
<gene>
    <name evidence="7" type="ORF">EGYM00163_LOCUS6655</name>
</gene>
<dbReference type="PROSITE" id="PS00478">
    <property type="entry name" value="LIM_DOMAIN_1"/>
    <property type="match status" value="1"/>
</dbReference>
<feature type="compositionally biased region" description="Low complexity" evidence="5">
    <location>
        <begin position="37"/>
        <end position="66"/>
    </location>
</feature>
<dbReference type="Pfam" id="PF00412">
    <property type="entry name" value="LIM"/>
    <property type="match status" value="3"/>
</dbReference>
<evidence type="ECO:0000256" key="2">
    <source>
        <dbReference type="ARBA" id="ARBA00022833"/>
    </source>
</evidence>
<protein>
    <recommendedName>
        <fullName evidence="6">LIM zinc-binding domain-containing protein</fullName>
    </recommendedName>
</protein>
<dbReference type="GO" id="GO:0001725">
    <property type="term" value="C:stress fiber"/>
    <property type="evidence" value="ECO:0007669"/>
    <property type="project" value="TreeGrafter"/>
</dbReference>
<evidence type="ECO:0000259" key="6">
    <source>
        <dbReference type="PROSITE" id="PS50023"/>
    </source>
</evidence>
<feature type="domain" description="LIM zinc-binding" evidence="6">
    <location>
        <begin position="172"/>
        <end position="236"/>
    </location>
</feature>
<dbReference type="CDD" id="cd08368">
    <property type="entry name" value="LIM"/>
    <property type="match status" value="1"/>
</dbReference>
<dbReference type="GO" id="GO:0030036">
    <property type="term" value="P:actin cytoskeleton organization"/>
    <property type="evidence" value="ECO:0007669"/>
    <property type="project" value="TreeGrafter"/>
</dbReference>
<organism evidence="7">
    <name type="scientific">Eutreptiella gymnastica</name>
    <dbReference type="NCBI Taxonomy" id="73025"/>
    <lineage>
        <taxon>Eukaryota</taxon>
        <taxon>Discoba</taxon>
        <taxon>Euglenozoa</taxon>
        <taxon>Euglenida</taxon>
        <taxon>Spirocuta</taxon>
        <taxon>Euglenophyceae</taxon>
        <taxon>Eutreptiales</taxon>
        <taxon>Eutreptiaceae</taxon>
        <taxon>Eutreptiella</taxon>
    </lineage>
</organism>